<dbReference type="Proteomes" id="UP000735302">
    <property type="component" value="Unassembled WGS sequence"/>
</dbReference>
<evidence type="ECO:0000313" key="2">
    <source>
        <dbReference type="Proteomes" id="UP000735302"/>
    </source>
</evidence>
<dbReference type="AlphaFoldDB" id="A0AAV4A062"/>
<sequence>MQSHFNIIMSLLKITIDRSLFSTPSTRWILYFCPSLDLPQLLRPGDGTAPEEQTVKSVHFVHFVIRTNHQGRMPTQYLVAKWLVNPPLLKYAGTLLSRNRATPLAPCPEDREIVTNAAKQPDQRPGSNDVSMESKYLVEAYLAQSACRDRHKAEFGKKTFIYQSGFDLDTNAARPGLTTAENLEIILKWMSYKQRNIQIPKCSGFDLSISAWPVWFNVCVRPFLNKVISGFQALTETLLISWWVAIAGFESSQSRPGLKEGLKA</sequence>
<keyword evidence="2" id="KW-1185">Reference proteome</keyword>
<reference evidence="1 2" key="1">
    <citation type="journal article" date="2021" name="Elife">
        <title>Chloroplast acquisition without the gene transfer in kleptoplastic sea slugs, Plakobranchus ocellatus.</title>
        <authorList>
            <person name="Maeda T."/>
            <person name="Takahashi S."/>
            <person name="Yoshida T."/>
            <person name="Shimamura S."/>
            <person name="Takaki Y."/>
            <person name="Nagai Y."/>
            <person name="Toyoda A."/>
            <person name="Suzuki Y."/>
            <person name="Arimoto A."/>
            <person name="Ishii H."/>
            <person name="Satoh N."/>
            <person name="Nishiyama T."/>
            <person name="Hasebe M."/>
            <person name="Maruyama T."/>
            <person name="Minagawa J."/>
            <person name="Obokata J."/>
            <person name="Shigenobu S."/>
        </authorList>
    </citation>
    <scope>NUCLEOTIDE SEQUENCE [LARGE SCALE GENOMIC DNA]</scope>
</reference>
<accession>A0AAV4A062</accession>
<gene>
    <name evidence="1" type="ORF">PoB_002656300</name>
</gene>
<protein>
    <submittedName>
        <fullName evidence="1">Uncharacterized protein</fullName>
    </submittedName>
</protein>
<organism evidence="1 2">
    <name type="scientific">Plakobranchus ocellatus</name>
    <dbReference type="NCBI Taxonomy" id="259542"/>
    <lineage>
        <taxon>Eukaryota</taxon>
        <taxon>Metazoa</taxon>
        <taxon>Spiralia</taxon>
        <taxon>Lophotrochozoa</taxon>
        <taxon>Mollusca</taxon>
        <taxon>Gastropoda</taxon>
        <taxon>Heterobranchia</taxon>
        <taxon>Euthyneura</taxon>
        <taxon>Panpulmonata</taxon>
        <taxon>Sacoglossa</taxon>
        <taxon>Placobranchoidea</taxon>
        <taxon>Plakobranchidae</taxon>
        <taxon>Plakobranchus</taxon>
    </lineage>
</organism>
<proteinExistence type="predicted"/>
<dbReference type="EMBL" id="BLXT01003028">
    <property type="protein sequence ID" value="GFO00058.1"/>
    <property type="molecule type" value="Genomic_DNA"/>
</dbReference>
<name>A0AAV4A062_9GAST</name>
<evidence type="ECO:0000313" key="1">
    <source>
        <dbReference type="EMBL" id="GFO00058.1"/>
    </source>
</evidence>
<comment type="caution">
    <text evidence="1">The sequence shown here is derived from an EMBL/GenBank/DDBJ whole genome shotgun (WGS) entry which is preliminary data.</text>
</comment>